<reference evidence="8" key="1">
    <citation type="submission" date="2015-07" db="EMBL/GenBank/DDBJ databases">
        <title>MeaNS - Measles Nucleotide Surveillance Program.</title>
        <authorList>
            <person name="Tran T."/>
            <person name="Druce J."/>
        </authorList>
    </citation>
    <scope>NUCLEOTIDE SEQUENCE</scope>
    <source>
        <strain evidence="8">UCB-OBI-ISO-001</strain>
        <tissue evidence="8">Gonad</tissue>
    </source>
</reference>
<dbReference type="CDD" id="cd00096">
    <property type="entry name" value="Ig"/>
    <property type="match status" value="1"/>
</dbReference>
<dbReference type="PROSITE" id="PS50835">
    <property type="entry name" value="IG_LIKE"/>
    <property type="match status" value="3"/>
</dbReference>
<dbReference type="InterPro" id="IPR007110">
    <property type="entry name" value="Ig-like_dom"/>
</dbReference>
<dbReference type="GO" id="GO:0050839">
    <property type="term" value="F:cell adhesion molecule binding"/>
    <property type="evidence" value="ECO:0007669"/>
    <property type="project" value="TreeGrafter"/>
</dbReference>
<comment type="subcellular location">
    <subcellularLocation>
        <location evidence="1">Membrane</location>
        <topology evidence="1">Single-pass type I membrane protein</topology>
    </subcellularLocation>
</comment>
<keyword evidence="5" id="KW-0393">Immunoglobulin domain</keyword>
<dbReference type="GO" id="GO:0005886">
    <property type="term" value="C:plasma membrane"/>
    <property type="evidence" value="ECO:0007669"/>
    <property type="project" value="TreeGrafter"/>
</dbReference>
<evidence type="ECO:0000313" key="8">
    <source>
        <dbReference type="EMBL" id="KOF99205.1"/>
    </source>
</evidence>
<dbReference type="SMART" id="SM00409">
    <property type="entry name" value="IG"/>
    <property type="match status" value="2"/>
</dbReference>
<dbReference type="Pfam" id="PF07679">
    <property type="entry name" value="I-set"/>
    <property type="match status" value="1"/>
</dbReference>
<keyword evidence="2 6" id="KW-0472">Membrane</keyword>
<dbReference type="OrthoDB" id="6272054at2759"/>
<dbReference type="InterPro" id="IPR003599">
    <property type="entry name" value="Ig_sub"/>
</dbReference>
<proteinExistence type="predicted"/>
<gene>
    <name evidence="8" type="ORF">OCBIM_22018754mg</name>
</gene>
<feature type="domain" description="Ig-like" evidence="7">
    <location>
        <begin position="250"/>
        <end position="329"/>
    </location>
</feature>
<dbReference type="Gene3D" id="2.60.40.10">
    <property type="entry name" value="Immunoglobulins"/>
    <property type="match status" value="1"/>
</dbReference>
<evidence type="ECO:0000256" key="5">
    <source>
        <dbReference type="ARBA" id="ARBA00023319"/>
    </source>
</evidence>
<evidence type="ECO:0000256" key="6">
    <source>
        <dbReference type="SAM" id="Phobius"/>
    </source>
</evidence>
<evidence type="ECO:0000256" key="1">
    <source>
        <dbReference type="ARBA" id="ARBA00004479"/>
    </source>
</evidence>
<sequence length="704" mass="80257">MTLNVSGGKVCADTPTKFHCSWKGGNPPVSVTLMYKNVSNTSKEEVELNVIPSKSHQTVKCLGIHIAANVSHEKNLTIYYPPKTIEIKADEPFLEGSKGILHCKAINGYPEKYSYRWDPNNNTSQNFTLPQLKRTHNNKVCTCYASNMCNKKRELHKTHWINVEYEPDITASEDVTLIENQASIVNCSAKGNPIPEVRLECRNHSFPSNSPFTFNRRNISDVFCVANAKSTKHGNLTSRKKINILLKYPPQVNIHISNETNNIIINCTAFDGNPDIYEYKLKQKWGNATKNTYTMNVLSINNPSFNNTGTWVCHVSNEDFHVNKSSNYKIPVKPIFSSISNNPKKRNVSIGESVIFKQCFYSHPKSDVKWQKNEKLIDSNKYSTTDYLSSEFPFKGICTSLKIEDIKDNDFGTYRLRVQYSIETEIITFTLKSKEITELSLGMIIGCSVGTVLLLIILGLLAYKCHKIRDVEGTDETISYKQNNMDDANGNISREPDKQCTEISDLRYLWMKQPAVEEQCTEISDLRYLCMKQPDMDGAYINDSQTPGNMDDVHGNISRKSHTVENEYAEISDLRYLWMKQPDMDDAYVNDSQTPGTVENQYAEISHPKYLCMKKREAVEDQYAEISHPKYLCMKKPDMDDAYINDSQTPGTVEVQYAEVSEHIYLEIKQRDMDVAYINVPKFLEITSEGRHNGPVVRSVDSRS</sequence>
<name>A0A0L8IDT7_OCTBM</name>
<dbReference type="InterPro" id="IPR013783">
    <property type="entry name" value="Ig-like_fold"/>
</dbReference>
<dbReference type="AlphaFoldDB" id="A0A0L8IDT7"/>
<dbReference type="EMBL" id="KQ416000">
    <property type="protein sequence ID" value="KOF99205.1"/>
    <property type="molecule type" value="Genomic_DNA"/>
</dbReference>
<dbReference type="GO" id="GO:0005911">
    <property type="term" value="C:cell-cell junction"/>
    <property type="evidence" value="ECO:0007669"/>
    <property type="project" value="TreeGrafter"/>
</dbReference>
<keyword evidence="6" id="KW-1133">Transmembrane helix</keyword>
<dbReference type="SUPFAM" id="SSF48726">
    <property type="entry name" value="Immunoglobulin"/>
    <property type="match status" value="3"/>
</dbReference>
<protein>
    <recommendedName>
        <fullName evidence="7">Ig-like domain-containing protein</fullName>
    </recommendedName>
</protein>
<keyword evidence="6" id="KW-0812">Transmembrane</keyword>
<dbReference type="InterPro" id="IPR051275">
    <property type="entry name" value="Cell_adhesion_signaling"/>
</dbReference>
<evidence type="ECO:0000256" key="2">
    <source>
        <dbReference type="ARBA" id="ARBA00023136"/>
    </source>
</evidence>
<feature type="domain" description="Ig-like" evidence="7">
    <location>
        <begin position="82"/>
        <end position="156"/>
    </location>
</feature>
<dbReference type="PANTHER" id="PTHR11640">
    <property type="entry name" value="NEPHRIN"/>
    <property type="match status" value="1"/>
</dbReference>
<keyword evidence="4" id="KW-0325">Glycoprotein</keyword>
<accession>A0A0L8IDT7</accession>
<feature type="domain" description="Ig-like" evidence="7">
    <location>
        <begin position="334"/>
        <end position="428"/>
    </location>
</feature>
<dbReference type="InterPro" id="IPR036179">
    <property type="entry name" value="Ig-like_dom_sf"/>
</dbReference>
<keyword evidence="3" id="KW-1015">Disulfide bond</keyword>
<feature type="transmembrane region" description="Helical" evidence="6">
    <location>
        <begin position="439"/>
        <end position="463"/>
    </location>
</feature>
<evidence type="ECO:0000256" key="3">
    <source>
        <dbReference type="ARBA" id="ARBA00023157"/>
    </source>
</evidence>
<evidence type="ECO:0000259" key="7">
    <source>
        <dbReference type="PROSITE" id="PS50835"/>
    </source>
</evidence>
<evidence type="ECO:0000256" key="4">
    <source>
        <dbReference type="ARBA" id="ARBA00023180"/>
    </source>
</evidence>
<dbReference type="InterPro" id="IPR013098">
    <property type="entry name" value="Ig_I-set"/>
</dbReference>
<organism evidence="8">
    <name type="scientific">Octopus bimaculoides</name>
    <name type="common">California two-spotted octopus</name>
    <dbReference type="NCBI Taxonomy" id="37653"/>
    <lineage>
        <taxon>Eukaryota</taxon>
        <taxon>Metazoa</taxon>
        <taxon>Spiralia</taxon>
        <taxon>Lophotrochozoa</taxon>
        <taxon>Mollusca</taxon>
        <taxon>Cephalopoda</taxon>
        <taxon>Coleoidea</taxon>
        <taxon>Octopodiformes</taxon>
        <taxon>Octopoda</taxon>
        <taxon>Incirrata</taxon>
        <taxon>Octopodidae</taxon>
        <taxon>Octopus</taxon>
    </lineage>
</organism>
<dbReference type="GO" id="GO:0098609">
    <property type="term" value="P:cell-cell adhesion"/>
    <property type="evidence" value="ECO:0007669"/>
    <property type="project" value="TreeGrafter"/>
</dbReference>
<dbReference type="STRING" id="37653.A0A0L8IDT7"/>
<dbReference type="PANTHER" id="PTHR11640:SF31">
    <property type="entry name" value="IRREGULAR CHIASM C-ROUGHEST PROTEIN-RELATED"/>
    <property type="match status" value="1"/>
</dbReference>